<feature type="transmembrane region" description="Helical" evidence="8">
    <location>
        <begin position="124"/>
        <end position="146"/>
    </location>
</feature>
<dbReference type="PANTHER" id="PTHR36838">
    <property type="entry name" value="AUXIN EFFLUX CARRIER FAMILY PROTEIN"/>
    <property type="match status" value="1"/>
</dbReference>
<evidence type="ECO:0000256" key="3">
    <source>
        <dbReference type="ARBA" id="ARBA00022448"/>
    </source>
</evidence>
<feature type="transmembrane region" description="Helical" evidence="8">
    <location>
        <begin position="167"/>
        <end position="188"/>
    </location>
</feature>
<dbReference type="AlphaFoldDB" id="A0A942YGS2"/>
<comment type="caution">
    <text evidence="9">The sequence shown here is derived from an EMBL/GenBank/DDBJ whole genome shotgun (WGS) entry which is preliminary data.</text>
</comment>
<organism evidence="9 10">
    <name type="scientific">Lederbergia citri</name>
    <dbReference type="NCBI Taxonomy" id="2833580"/>
    <lineage>
        <taxon>Bacteria</taxon>
        <taxon>Bacillati</taxon>
        <taxon>Bacillota</taxon>
        <taxon>Bacilli</taxon>
        <taxon>Bacillales</taxon>
        <taxon>Bacillaceae</taxon>
        <taxon>Lederbergia</taxon>
    </lineage>
</organism>
<keyword evidence="4" id="KW-1003">Cell membrane</keyword>
<feature type="transmembrane region" description="Helical" evidence="8">
    <location>
        <begin position="96"/>
        <end position="112"/>
    </location>
</feature>
<dbReference type="RefSeq" id="WP_213123003.1">
    <property type="nucleotide sequence ID" value="NZ_JAGYPG010000001.1"/>
</dbReference>
<evidence type="ECO:0000313" key="9">
    <source>
        <dbReference type="EMBL" id="MBS4193761.1"/>
    </source>
</evidence>
<feature type="transmembrane region" description="Helical" evidence="8">
    <location>
        <begin position="194"/>
        <end position="215"/>
    </location>
</feature>
<dbReference type="Proteomes" id="UP000681414">
    <property type="component" value="Unassembled WGS sequence"/>
</dbReference>
<dbReference type="PANTHER" id="PTHR36838:SF1">
    <property type="entry name" value="SLR1864 PROTEIN"/>
    <property type="match status" value="1"/>
</dbReference>
<evidence type="ECO:0000256" key="4">
    <source>
        <dbReference type="ARBA" id="ARBA00022475"/>
    </source>
</evidence>
<evidence type="ECO:0000256" key="7">
    <source>
        <dbReference type="ARBA" id="ARBA00023136"/>
    </source>
</evidence>
<keyword evidence="5 8" id="KW-0812">Transmembrane</keyword>
<feature type="transmembrane region" description="Helical" evidence="8">
    <location>
        <begin position="60"/>
        <end position="84"/>
    </location>
</feature>
<keyword evidence="6 8" id="KW-1133">Transmembrane helix</keyword>
<evidence type="ECO:0000313" key="10">
    <source>
        <dbReference type="Proteomes" id="UP000681414"/>
    </source>
</evidence>
<protein>
    <submittedName>
        <fullName evidence="9">AEC family transporter</fullName>
    </submittedName>
</protein>
<dbReference type="GO" id="GO:0055085">
    <property type="term" value="P:transmembrane transport"/>
    <property type="evidence" value="ECO:0007669"/>
    <property type="project" value="InterPro"/>
</dbReference>
<dbReference type="GO" id="GO:0005886">
    <property type="term" value="C:plasma membrane"/>
    <property type="evidence" value="ECO:0007669"/>
    <property type="project" value="UniProtKB-SubCell"/>
</dbReference>
<evidence type="ECO:0000256" key="2">
    <source>
        <dbReference type="ARBA" id="ARBA00010145"/>
    </source>
</evidence>
<feature type="transmembrane region" description="Helical" evidence="8">
    <location>
        <begin position="36"/>
        <end position="54"/>
    </location>
</feature>
<gene>
    <name evidence="9" type="ORF">KHA97_01585</name>
</gene>
<feature type="transmembrane region" description="Helical" evidence="8">
    <location>
        <begin position="280"/>
        <end position="304"/>
    </location>
</feature>
<sequence length="307" mass="34150">MNNLLFIFIDIILPIFILIAIGFIMQRIFQLDLYTLAKINIYFLSPALIFIKLYESSFSLSIFLKVILFSFGFVVILYVLSIATAKLCKLNDKMKLSFSNSVIFYNSGNYGIPVNDLVFKQDPFAMSIQIAVMAFQNTLTFSYGVVALKSVHGGKLKAVLGYFKMPLFYAMFIGILFNVLAIPMPNFILTSISYISNALIAMALLTVGAQIAHINISFTYIPLYLNIFYRLIVGPIIALVGLLLLGMDGILAQALLISTAMPTSVNSSIIAQEYNNEPEFASQTVIATTLFSSFTLTLVIYVAMHIF</sequence>
<evidence type="ECO:0000256" key="1">
    <source>
        <dbReference type="ARBA" id="ARBA00004651"/>
    </source>
</evidence>
<accession>A0A942YGS2</accession>
<feature type="transmembrane region" description="Helical" evidence="8">
    <location>
        <begin position="227"/>
        <end position="260"/>
    </location>
</feature>
<feature type="transmembrane region" description="Helical" evidence="8">
    <location>
        <begin position="6"/>
        <end position="24"/>
    </location>
</feature>
<name>A0A942YGS2_9BACI</name>
<evidence type="ECO:0000256" key="5">
    <source>
        <dbReference type="ARBA" id="ARBA00022692"/>
    </source>
</evidence>
<comment type="similarity">
    <text evidence="2">Belongs to the auxin efflux carrier (TC 2.A.69) family.</text>
</comment>
<dbReference type="Pfam" id="PF03547">
    <property type="entry name" value="Mem_trans"/>
    <property type="match status" value="1"/>
</dbReference>
<comment type="subcellular location">
    <subcellularLocation>
        <location evidence="1">Cell membrane</location>
        <topology evidence="1">Multi-pass membrane protein</topology>
    </subcellularLocation>
</comment>
<dbReference type="Gene3D" id="1.20.1530.20">
    <property type="match status" value="1"/>
</dbReference>
<dbReference type="EMBL" id="JAGYPG010000001">
    <property type="protein sequence ID" value="MBS4193761.1"/>
    <property type="molecule type" value="Genomic_DNA"/>
</dbReference>
<keyword evidence="3" id="KW-0813">Transport</keyword>
<evidence type="ECO:0000256" key="6">
    <source>
        <dbReference type="ARBA" id="ARBA00022989"/>
    </source>
</evidence>
<proteinExistence type="inferred from homology"/>
<dbReference type="InterPro" id="IPR038770">
    <property type="entry name" value="Na+/solute_symporter_sf"/>
</dbReference>
<reference evidence="9 10" key="1">
    <citation type="submission" date="2021-05" db="EMBL/GenBank/DDBJ databases">
        <title>Novel Bacillus species.</title>
        <authorList>
            <person name="Liu G."/>
        </authorList>
    </citation>
    <scope>NUCLEOTIDE SEQUENCE [LARGE SCALE GENOMIC DNA]</scope>
    <source>
        <strain evidence="10">FJAT-49780</strain>
    </source>
</reference>
<keyword evidence="10" id="KW-1185">Reference proteome</keyword>
<keyword evidence="7 8" id="KW-0472">Membrane</keyword>
<dbReference type="InterPro" id="IPR004776">
    <property type="entry name" value="Mem_transp_PIN-like"/>
</dbReference>
<evidence type="ECO:0000256" key="8">
    <source>
        <dbReference type="SAM" id="Phobius"/>
    </source>
</evidence>